<proteinExistence type="predicted"/>
<protein>
    <submittedName>
        <fullName evidence="1">Uncharacterized protein</fullName>
    </submittedName>
</protein>
<name>A0AAV4ABQ2_9GAST</name>
<gene>
    <name evidence="1" type="ORF">PoB_003156400</name>
</gene>
<evidence type="ECO:0000313" key="1">
    <source>
        <dbReference type="EMBL" id="GFO05059.1"/>
    </source>
</evidence>
<reference evidence="1 2" key="1">
    <citation type="journal article" date="2021" name="Elife">
        <title>Chloroplast acquisition without the gene transfer in kleptoplastic sea slugs, Plakobranchus ocellatus.</title>
        <authorList>
            <person name="Maeda T."/>
            <person name="Takahashi S."/>
            <person name="Yoshida T."/>
            <person name="Shimamura S."/>
            <person name="Takaki Y."/>
            <person name="Nagai Y."/>
            <person name="Toyoda A."/>
            <person name="Suzuki Y."/>
            <person name="Arimoto A."/>
            <person name="Ishii H."/>
            <person name="Satoh N."/>
            <person name="Nishiyama T."/>
            <person name="Hasebe M."/>
            <person name="Maruyama T."/>
            <person name="Minagawa J."/>
            <person name="Obokata J."/>
            <person name="Shigenobu S."/>
        </authorList>
    </citation>
    <scope>NUCLEOTIDE SEQUENCE [LARGE SCALE GENOMIC DNA]</scope>
</reference>
<accession>A0AAV4ABQ2</accession>
<organism evidence="1 2">
    <name type="scientific">Plakobranchus ocellatus</name>
    <dbReference type="NCBI Taxonomy" id="259542"/>
    <lineage>
        <taxon>Eukaryota</taxon>
        <taxon>Metazoa</taxon>
        <taxon>Spiralia</taxon>
        <taxon>Lophotrochozoa</taxon>
        <taxon>Mollusca</taxon>
        <taxon>Gastropoda</taxon>
        <taxon>Heterobranchia</taxon>
        <taxon>Euthyneura</taxon>
        <taxon>Panpulmonata</taxon>
        <taxon>Sacoglossa</taxon>
        <taxon>Placobranchoidea</taxon>
        <taxon>Plakobranchidae</taxon>
        <taxon>Plakobranchus</taxon>
    </lineage>
</organism>
<comment type="caution">
    <text evidence="1">The sequence shown here is derived from an EMBL/GenBank/DDBJ whole genome shotgun (WGS) entry which is preliminary data.</text>
</comment>
<sequence length="199" mass="21899">MVEDPTAENRTYGDFFAPVTVQTCLGGDKCQTEVEWKSDRAGAMRWIRTATMETEIAANQTVDQAILNATSQRSKDVLKTTAERKSKKAAAMRWIRTATMETGIAASQIDQAKCDASLRSLLLAICRNEVEETHTKHCHNNLQHLFTDVIMFSAGELTGGVLQTPTQGMPNPSDQPDDLAPLRLVYSQHTTADIMGIKG</sequence>
<dbReference type="Proteomes" id="UP000735302">
    <property type="component" value="Unassembled WGS sequence"/>
</dbReference>
<evidence type="ECO:0000313" key="2">
    <source>
        <dbReference type="Proteomes" id="UP000735302"/>
    </source>
</evidence>
<dbReference type="AlphaFoldDB" id="A0AAV4ABQ2"/>
<keyword evidence="2" id="KW-1185">Reference proteome</keyword>
<dbReference type="EMBL" id="BLXT01003746">
    <property type="protein sequence ID" value="GFO05059.1"/>
    <property type="molecule type" value="Genomic_DNA"/>
</dbReference>